<keyword evidence="3" id="KW-1185">Reference proteome</keyword>
<dbReference type="PANTHER" id="PTHR42847">
    <property type="entry name" value="ALKANESULFONATE MONOOXYGENASE"/>
    <property type="match status" value="1"/>
</dbReference>
<dbReference type="InterPro" id="IPR050172">
    <property type="entry name" value="SsuD_RutA_monooxygenase"/>
</dbReference>
<dbReference type="PANTHER" id="PTHR42847:SF4">
    <property type="entry name" value="ALKANESULFONATE MONOOXYGENASE-RELATED"/>
    <property type="match status" value="1"/>
</dbReference>
<comment type="caution">
    <text evidence="2">The sequence shown here is derived from an EMBL/GenBank/DDBJ whole genome shotgun (WGS) entry which is preliminary data.</text>
</comment>
<evidence type="ECO:0000313" key="3">
    <source>
        <dbReference type="Proteomes" id="UP001500301"/>
    </source>
</evidence>
<reference evidence="3" key="1">
    <citation type="journal article" date="2019" name="Int. J. Syst. Evol. Microbiol.">
        <title>The Global Catalogue of Microorganisms (GCM) 10K type strain sequencing project: providing services to taxonomists for standard genome sequencing and annotation.</title>
        <authorList>
            <consortium name="The Broad Institute Genomics Platform"/>
            <consortium name="The Broad Institute Genome Sequencing Center for Infectious Disease"/>
            <person name="Wu L."/>
            <person name="Ma J."/>
        </authorList>
    </citation>
    <scope>NUCLEOTIDE SEQUENCE [LARGE SCALE GENOMIC DNA]</scope>
    <source>
        <strain evidence="3">JCM 17460</strain>
    </source>
</reference>
<protein>
    <submittedName>
        <fullName evidence="2">LLM class flavin-dependent oxidoreductase</fullName>
    </submittedName>
</protein>
<organism evidence="2 3">
    <name type="scientific">Nocardioides daeguensis</name>
    <dbReference type="NCBI Taxonomy" id="908359"/>
    <lineage>
        <taxon>Bacteria</taxon>
        <taxon>Bacillati</taxon>
        <taxon>Actinomycetota</taxon>
        <taxon>Actinomycetes</taxon>
        <taxon>Propionibacteriales</taxon>
        <taxon>Nocardioidaceae</taxon>
        <taxon>Nocardioides</taxon>
    </lineage>
</organism>
<dbReference type="Pfam" id="PF00296">
    <property type="entry name" value="Bac_luciferase"/>
    <property type="match status" value="1"/>
</dbReference>
<gene>
    <name evidence="2" type="ORF">GCM10022263_14960</name>
</gene>
<feature type="domain" description="Luciferase-like" evidence="1">
    <location>
        <begin position="30"/>
        <end position="337"/>
    </location>
</feature>
<sequence length="368" mass="38940">MTLPPPVLHWYLPTHGDSATIAENTGSADSRASTHLEPTLANLVDLARSAEDLGFSSVLTPTGSHCEESWTTTAALAQHVERLRFLVAFRPGTLSPTLAAQKVATFQRLTGGRLNLNIVSGGDPVDQARYGDPLPPARRYDRTAEFLRVLRGIWREGTFSHHGEHYDVVDATTAYPAPSPTVYFSGSSAPGIAVAAELADVYLTWGEPPAAVGAKIAAVREAAAAHGRNLRFGVRLHTVARPTAEEAWASAEALLAGVTQEQVARAHARFAAAESEGQKRMAALTGGRLGDVRDLEVHPGLWAGPGLLRDGAGTAAVGSYGEVAALLREYQQVGVDEFILSGYPQHEEIVRVGTGVAPLLGADRPVAA</sequence>
<dbReference type="CDD" id="cd01094">
    <property type="entry name" value="Alkanesulfonate_monoxygenase"/>
    <property type="match status" value="1"/>
</dbReference>
<dbReference type="Proteomes" id="UP001500301">
    <property type="component" value="Unassembled WGS sequence"/>
</dbReference>
<evidence type="ECO:0000259" key="1">
    <source>
        <dbReference type="Pfam" id="PF00296"/>
    </source>
</evidence>
<evidence type="ECO:0000313" key="2">
    <source>
        <dbReference type="EMBL" id="GAA3527290.1"/>
    </source>
</evidence>
<accession>A0ABP6V4Q1</accession>
<name>A0ABP6V4Q1_9ACTN</name>
<dbReference type="RefSeq" id="WP_218236646.1">
    <property type="nucleotide sequence ID" value="NZ_BAABBB010000008.1"/>
</dbReference>
<dbReference type="EMBL" id="BAABBB010000008">
    <property type="protein sequence ID" value="GAA3527290.1"/>
    <property type="molecule type" value="Genomic_DNA"/>
</dbReference>
<proteinExistence type="predicted"/>
<dbReference type="InterPro" id="IPR011251">
    <property type="entry name" value="Luciferase-like_dom"/>
</dbReference>